<reference evidence="14" key="1">
    <citation type="journal article" date="2019" name="Int. J. Syst. Evol. Microbiol.">
        <title>The Global Catalogue of Microorganisms (GCM) 10K type strain sequencing project: providing services to taxonomists for standard genome sequencing and annotation.</title>
        <authorList>
            <consortium name="The Broad Institute Genomics Platform"/>
            <consortium name="The Broad Institute Genome Sequencing Center for Infectious Disease"/>
            <person name="Wu L."/>
            <person name="Ma J."/>
        </authorList>
    </citation>
    <scope>NUCLEOTIDE SEQUENCE [LARGE SCALE GENOMIC DNA]</scope>
    <source>
        <strain evidence="14">JCM 3369</strain>
    </source>
</reference>
<evidence type="ECO:0000256" key="11">
    <source>
        <dbReference type="SAM" id="Phobius"/>
    </source>
</evidence>
<evidence type="ECO:0000256" key="6">
    <source>
        <dbReference type="ARBA" id="ARBA00022777"/>
    </source>
</evidence>
<comment type="catalytic activity">
    <reaction evidence="1">
        <text>ATP + protein L-histidine = ADP + protein N-phospho-L-histidine.</text>
        <dbReference type="EC" id="2.7.13.3"/>
    </reaction>
</comment>
<evidence type="ECO:0000259" key="12">
    <source>
        <dbReference type="PROSITE" id="PS50109"/>
    </source>
</evidence>
<sequence>MNRPGARDPERRLVLRARRAVTLQLTGAIALVIALAGGLVYAVTGAGQNEAARRELAAATRGADVGHPPPCVWLSEVRAGAVRRSPGAPAALPAVSVRAADGGARVARARAGGHLYLVRTERRGDATVQAAMDLRYQTAERRRLLRTLVATELAGLLAALLVGRILAQRAIAPLGEALARQRRFVADASHELRTPLARLHTRAELVERRLRRGADPGAVTEEMDRLVAGTRQLGEVVDDLLVSAQLRGPRRTSAVDLAALAEELAAAEHVRARSLGVTIEVTRNGPGVVRGAETALRRVISALLDNALGNTGAGGHIWVTLASGPSRTVELTVSDDGAGLDPRDAERLFARSVGRGHGLGLALAREVVTGHGGTITADGRPGAGAAFTVRIPASPGPARPAARARGYSASPNP</sequence>
<dbReference type="CDD" id="cd00082">
    <property type="entry name" value="HisKA"/>
    <property type="match status" value="1"/>
</dbReference>
<evidence type="ECO:0000256" key="7">
    <source>
        <dbReference type="ARBA" id="ARBA00022840"/>
    </source>
</evidence>
<keyword evidence="5" id="KW-0547">Nucleotide-binding</keyword>
<evidence type="ECO:0000313" key="13">
    <source>
        <dbReference type="EMBL" id="MFC6882378.1"/>
    </source>
</evidence>
<dbReference type="Pfam" id="PF02518">
    <property type="entry name" value="HATPase_c"/>
    <property type="match status" value="1"/>
</dbReference>
<dbReference type="SUPFAM" id="SSF55874">
    <property type="entry name" value="ATPase domain of HSP90 chaperone/DNA topoisomerase II/histidine kinase"/>
    <property type="match status" value="1"/>
</dbReference>
<evidence type="ECO:0000256" key="2">
    <source>
        <dbReference type="ARBA" id="ARBA00004236"/>
    </source>
</evidence>
<evidence type="ECO:0000256" key="1">
    <source>
        <dbReference type="ARBA" id="ARBA00000085"/>
    </source>
</evidence>
<feature type="compositionally biased region" description="Low complexity" evidence="10">
    <location>
        <begin position="399"/>
        <end position="413"/>
    </location>
</feature>
<organism evidence="13 14">
    <name type="scientific">Actinomadura yumaensis</name>
    <dbReference type="NCBI Taxonomy" id="111807"/>
    <lineage>
        <taxon>Bacteria</taxon>
        <taxon>Bacillati</taxon>
        <taxon>Actinomycetota</taxon>
        <taxon>Actinomycetes</taxon>
        <taxon>Streptosporangiales</taxon>
        <taxon>Thermomonosporaceae</taxon>
        <taxon>Actinomadura</taxon>
    </lineage>
</organism>
<keyword evidence="11" id="KW-0472">Membrane</keyword>
<dbReference type="CDD" id="cd00075">
    <property type="entry name" value="HATPase"/>
    <property type="match status" value="1"/>
</dbReference>
<dbReference type="Gene3D" id="1.10.287.130">
    <property type="match status" value="1"/>
</dbReference>
<dbReference type="SMART" id="SM00388">
    <property type="entry name" value="HisKA"/>
    <property type="match status" value="1"/>
</dbReference>
<evidence type="ECO:0000256" key="9">
    <source>
        <dbReference type="ARBA" id="ARBA00039401"/>
    </source>
</evidence>
<keyword evidence="6 13" id="KW-0418">Kinase</keyword>
<proteinExistence type="predicted"/>
<evidence type="ECO:0000256" key="8">
    <source>
        <dbReference type="ARBA" id="ARBA00023012"/>
    </source>
</evidence>
<evidence type="ECO:0000256" key="5">
    <source>
        <dbReference type="ARBA" id="ARBA00022741"/>
    </source>
</evidence>
<comment type="subcellular location">
    <subcellularLocation>
        <location evidence="2">Cell membrane</location>
    </subcellularLocation>
</comment>
<evidence type="ECO:0000256" key="3">
    <source>
        <dbReference type="ARBA" id="ARBA00012438"/>
    </source>
</evidence>
<dbReference type="SUPFAM" id="SSF47384">
    <property type="entry name" value="Homodimeric domain of signal transducing histidine kinase"/>
    <property type="match status" value="1"/>
</dbReference>
<evidence type="ECO:0000313" key="14">
    <source>
        <dbReference type="Proteomes" id="UP001596380"/>
    </source>
</evidence>
<dbReference type="PANTHER" id="PTHR42878:SF7">
    <property type="entry name" value="SENSOR HISTIDINE KINASE GLRK"/>
    <property type="match status" value="1"/>
</dbReference>
<dbReference type="InterPro" id="IPR036890">
    <property type="entry name" value="HATPase_C_sf"/>
</dbReference>
<dbReference type="Gene3D" id="3.30.565.10">
    <property type="entry name" value="Histidine kinase-like ATPase, C-terminal domain"/>
    <property type="match status" value="1"/>
</dbReference>
<keyword evidence="7" id="KW-0067">ATP-binding</keyword>
<comment type="caution">
    <text evidence="13">The sequence shown here is derived from an EMBL/GenBank/DDBJ whole genome shotgun (WGS) entry which is preliminary data.</text>
</comment>
<feature type="transmembrane region" description="Helical" evidence="11">
    <location>
        <begin position="21"/>
        <end position="43"/>
    </location>
</feature>
<evidence type="ECO:0000256" key="4">
    <source>
        <dbReference type="ARBA" id="ARBA00022679"/>
    </source>
</evidence>
<dbReference type="SMART" id="SM00387">
    <property type="entry name" value="HATPase_c"/>
    <property type="match status" value="1"/>
</dbReference>
<dbReference type="GO" id="GO:0016301">
    <property type="term" value="F:kinase activity"/>
    <property type="evidence" value="ECO:0007669"/>
    <property type="project" value="UniProtKB-KW"/>
</dbReference>
<evidence type="ECO:0000256" key="10">
    <source>
        <dbReference type="SAM" id="MobiDB-lite"/>
    </source>
</evidence>
<dbReference type="InterPro" id="IPR036097">
    <property type="entry name" value="HisK_dim/P_sf"/>
</dbReference>
<dbReference type="Proteomes" id="UP001596380">
    <property type="component" value="Unassembled WGS sequence"/>
</dbReference>
<dbReference type="InterPro" id="IPR005467">
    <property type="entry name" value="His_kinase_dom"/>
</dbReference>
<gene>
    <name evidence="13" type="ORF">ACFQKB_21665</name>
</gene>
<keyword evidence="4" id="KW-0808">Transferase</keyword>
<dbReference type="PANTHER" id="PTHR42878">
    <property type="entry name" value="TWO-COMPONENT HISTIDINE KINASE"/>
    <property type="match status" value="1"/>
</dbReference>
<keyword evidence="14" id="KW-1185">Reference proteome</keyword>
<keyword evidence="8" id="KW-0902">Two-component regulatory system</keyword>
<dbReference type="EMBL" id="JBHSXS010000012">
    <property type="protein sequence ID" value="MFC6882378.1"/>
    <property type="molecule type" value="Genomic_DNA"/>
</dbReference>
<accession>A0ABW2CKS4</accession>
<dbReference type="InterPro" id="IPR003661">
    <property type="entry name" value="HisK_dim/P_dom"/>
</dbReference>
<protein>
    <recommendedName>
        <fullName evidence="9">Sensor-like histidine kinase SenX3</fullName>
        <ecNumber evidence="3">2.7.13.3</ecNumber>
    </recommendedName>
</protein>
<dbReference type="InterPro" id="IPR050351">
    <property type="entry name" value="BphY/WalK/GraS-like"/>
</dbReference>
<keyword evidence="11" id="KW-1133">Transmembrane helix</keyword>
<dbReference type="PROSITE" id="PS50109">
    <property type="entry name" value="HIS_KIN"/>
    <property type="match status" value="1"/>
</dbReference>
<name>A0ABW2CKS4_9ACTN</name>
<dbReference type="RefSeq" id="WP_160822563.1">
    <property type="nucleotide sequence ID" value="NZ_JBHSXE010000001.1"/>
</dbReference>
<feature type="region of interest" description="Disordered" evidence="10">
    <location>
        <begin position="390"/>
        <end position="413"/>
    </location>
</feature>
<feature type="domain" description="Histidine kinase" evidence="12">
    <location>
        <begin position="187"/>
        <end position="395"/>
    </location>
</feature>
<dbReference type="EC" id="2.7.13.3" evidence="3"/>
<dbReference type="InterPro" id="IPR003594">
    <property type="entry name" value="HATPase_dom"/>
</dbReference>
<dbReference type="Pfam" id="PF00512">
    <property type="entry name" value="HisKA"/>
    <property type="match status" value="1"/>
</dbReference>
<keyword evidence="11" id="KW-0812">Transmembrane</keyword>